<evidence type="ECO:0000256" key="1">
    <source>
        <dbReference type="ARBA" id="ARBA00001946"/>
    </source>
</evidence>
<evidence type="ECO:0000256" key="6">
    <source>
        <dbReference type="ARBA" id="ARBA00022741"/>
    </source>
</evidence>
<dbReference type="SUPFAM" id="SSF52540">
    <property type="entry name" value="P-loop containing nucleoside triphosphate hydrolases"/>
    <property type="match status" value="2"/>
</dbReference>
<name>A0ABT1BWC2_9BACT</name>
<feature type="site" description="Interaction with substrate tRNA" evidence="10">
    <location>
        <position position="123"/>
    </location>
</feature>
<dbReference type="NCBIfam" id="TIGR00174">
    <property type="entry name" value="miaA"/>
    <property type="match status" value="1"/>
</dbReference>
<dbReference type="InterPro" id="IPR018022">
    <property type="entry name" value="IPT"/>
</dbReference>
<dbReference type="EC" id="2.5.1.75" evidence="10"/>
<dbReference type="HAMAP" id="MF_00185">
    <property type="entry name" value="IPP_trans"/>
    <property type="match status" value="1"/>
</dbReference>
<proteinExistence type="inferred from homology"/>
<keyword evidence="5 10" id="KW-0819">tRNA processing</keyword>
<evidence type="ECO:0000313" key="14">
    <source>
        <dbReference type="EMBL" id="MCO6025388.1"/>
    </source>
</evidence>
<comment type="cofactor">
    <cofactor evidence="1 10">
        <name>Mg(2+)</name>
        <dbReference type="ChEBI" id="CHEBI:18420"/>
    </cofactor>
</comment>
<evidence type="ECO:0000313" key="15">
    <source>
        <dbReference type="Proteomes" id="UP001204015"/>
    </source>
</evidence>
<feature type="region of interest" description="Interaction with substrate tRNA" evidence="10">
    <location>
        <begin position="159"/>
        <end position="163"/>
    </location>
</feature>
<keyword evidence="15" id="KW-1185">Reference proteome</keyword>
<feature type="binding site" evidence="10">
    <location>
        <begin position="6"/>
        <end position="13"/>
    </location>
    <ligand>
        <name>ATP</name>
        <dbReference type="ChEBI" id="CHEBI:30616"/>
    </ligand>
</feature>
<comment type="similarity">
    <text evidence="3 10 13">Belongs to the IPP transferase family.</text>
</comment>
<feature type="binding site" evidence="10">
    <location>
        <begin position="8"/>
        <end position="13"/>
    </location>
    <ligand>
        <name>substrate</name>
    </ligand>
</feature>
<comment type="catalytic activity">
    <reaction evidence="9 10 11">
        <text>adenosine(37) in tRNA + dimethylallyl diphosphate = N(6)-dimethylallyladenosine(37) in tRNA + diphosphate</text>
        <dbReference type="Rhea" id="RHEA:26482"/>
        <dbReference type="Rhea" id="RHEA-COMP:10162"/>
        <dbReference type="Rhea" id="RHEA-COMP:10375"/>
        <dbReference type="ChEBI" id="CHEBI:33019"/>
        <dbReference type="ChEBI" id="CHEBI:57623"/>
        <dbReference type="ChEBI" id="CHEBI:74411"/>
        <dbReference type="ChEBI" id="CHEBI:74415"/>
        <dbReference type="EC" id="2.5.1.75"/>
    </reaction>
</comment>
<organism evidence="14 15">
    <name type="scientific">Segatella cerevisiae</name>
    <dbReference type="NCBI Taxonomy" id="2053716"/>
    <lineage>
        <taxon>Bacteria</taxon>
        <taxon>Pseudomonadati</taxon>
        <taxon>Bacteroidota</taxon>
        <taxon>Bacteroidia</taxon>
        <taxon>Bacteroidales</taxon>
        <taxon>Prevotellaceae</taxon>
        <taxon>Segatella</taxon>
    </lineage>
</organism>
<dbReference type="RefSeq" id="WP_252760748.1">
    <property type="nucleotide sequence ID" value="NZ_JAMXLY010000017.1"/>
</dbReference>
<dbReference type="GO" id="GO:0052381">
    <property type="term" value="F:tRNA dimethylallyltransferase activity"/>
    <property type="evidence" value="ECO:0007669"/>
    <property type="project" value="UniProtKB-EC"/>
</dbReference>
<dbReference type="InterPro" id="IPR039657">
    <property type="entry name" value="Dimethylallyltransferase"/>
</dbReference>
<dbReference type="Proteomes" id="UP001204015">
    <property type="component" value="Unassembled WGS sequence"/>
</dbReference>
<evidence type="ECO:0000256" key="13">
    <source>
        <dbReference type="RuleBase" id="RU003785"/>
    </source>
</evidence>
<evidence type="ECO:0000256" key="8">
    <source>
        <dbReference type="ARBA" id="ARBA00022842"/>
    </source>
</evidence>
<comment type="subunit">
    <text evidence="10">Monomer.</text>
</comment>
<dbReference type="Gene3D" id="1.10.287.890">
    <property type="entry name" value="Crystal structure of tRNA isopentenylpyrophosphate transferase (bh2366) domain"/>
    <property type="match status" value="1"/>
</dbReference>
<reference evidence="14 15" key="1">
    <citation type="submission" date="2022-06" db="EMBL/GenBank/DDBJ databases">
        <title>A taxonomic note on the genus Prevotella: Description of four novel genera and emended description of the genera Hallella and Xylanibacter.</title>
        <authorList>
            <person name="Hitch T.C.A."/>
        </authorList>
    </citation>
    <scope>NUCLEOTIDE SEQUENCE [LARGE SCALE GENOMIC DNA]</scope>
    <source>
        <strain evidence="14 15">DSM 100619</strain>
    </source>
</reference>
<feature type="region of interest" description="Interaction with substrate tRNA" evidence="10">
    <location>
        <begin position="31"/>
        <end position="34"/>
    </location>
</feature>
<comment type="function">
    <text evidence="2 10 12">Catalyzes the transfer of a dimethylallyl group onto the adenine at position 37 in tRNAs that read codons beginning with uridine, leading to the formation of N6-(dimethylallyl)adenosine (i(6)A).</text>
</comment>
<evidence type="ECO:0000256" key="5">
    <source>
        <dbReference type="ARBA" id="ARBA00022694"/>
    </source>
</evidence>
<gene>
    <name evidence="10 14" type="primary">miaA</name>
    <name evidence="14" type="ORF">NG821_05965</name>
</gene>
<sequence length="308" mass="35119">MITILGPTATGKTALAVALADAMGGEIISADSRQVYRGMDIGTGKDLADYCINGHVVPYYLIDICAPGTKYNLYRYQQDFLEAYRKIRGNGHLPVLCGGTGLYIESILKRYRLSTVPQNPELREQLKEKSLPELTKILEDLKDRAGSAMHNQTDVDSCQRAIRAIEIESYSLEYPAEERDFPDIKSLIVGIRVDRDVRRARITGRLKERLEHGMVDEIKGLLDSGIAADDLIYYGLEYKYITEFVIGKLTYDEMFRQLEIAIHQFAKRQMTWFRGMERRGFTIHWIDGLLPVNEKVEVIKKLFADEAK</sequence>
<dbReference type="InterPro" id="IPR027417">
    <property type="entry name" value="P-loop_NTPase"/>
</dbReference>
<keyword evidence="8 10" id="KW-0460">Magnesium</keyword>
<evidence type="ECO:0000256" key="12">
    <source>
        <dbReference type="RuleBase" id="RU003784"/>
    </source>
</evidence>
<feature type="site" description="Interaction with substrate tRNA" evidence="10">
    <location>
        <position position="100"/>
    </location>
</feature>
<keyword evidence="7 10" id="KW-0067">ATP-binding</keyword>
<dbReference type="Gene3D" id="3.40.50.300">
    <property type="entry name" value="P-loop containing nucleotide triphosphate hydrolases"/>
    <property type="match status" value="1"/>
</dbReference>
<dbReference type="Pfam" id="PF01715">
    <property type="entry name" value="IPPT"/>
    <property type="match status" value="1"/>
</dbReference>
<evidence type="ECO:0000256" key="4">
    <source>
        <dbReference type="ARBA" id="ARBA00022679"/>
    </source>
</evidence>
<accession>A0ABT1BWC2</accession>
<evidence type="ECO:0000256" key="10">
    <source>
        <dbReference type="HAMAP-Rule" id="MF_00185"/>
    </source>
</evidence>
<keyword evidence="4 10" id="KW-0808">Transferase</keyword>
<evidence type="ECO:0000256" key="11">
    <source>
        <dbReference type="RuleBase" id="RU003783"/>
    </source>
</evidence>
<evidence type="ECO:0000256" key="7">
    <source>
        <dbReference type="ARBA" id="ARBA00022840"/>
    </source>
</evidence>
<comment type="caution">
    <text evidence="14">The sequence shown here is derived from an EMBL/GenBank/DDBJ whole genome shotgun (WGS) entry which is preliminary data.</text>
</comment>
<keyword evidence="6 10" id="KW-0547">Nucleotide-binding</keyword>
<dbReference type="PANTHER" id="PTHR11088:SF60">
    <property type="entry name" value="TRNA DIMETHYLALLYLTRANSFERASE"/>
    <property type="match status" value="1"/>
</dbReference>
<dbReference type="EMBL" id="JAMXLY010000017">
    <property type="protein sequence ID" value="MCO6025388.1"/>
    <property type="molecule type" value="Genomic_DNA"/>
</dbReference>
<evidence type="ECO:0000256" key="2">
    <source>
        <dbReference type="ARBA" id="ARBA00003213"/>
    </source>
</evidence>
<dbReference type="PANTHER" id="PTHR11088">
    <property type="entry name" value="TRNA DIMETHYLALLYLTRANSFERASE"/>
    <property type="match status" value="1"/>
</dbReference>
<protein>
    <recommendedName>
        <fullName evidence="10">tRNA dimethylallyltransferase</fullName>
        <ecNumber evidence="10">2.5.1.75</ecNumber>
    </recommendedName>
    <alternativeName>
        <fullName evidence="10">Dimethylallyl diphosphate:tRNA dimethylallyltransferase</fullName>
        <shortName evidence="10">DMAPP:tRNA dimethylallyltransferase</shortName>
        <shortName evidence="10">DMATase</shortName>
    </alternativeName>
    <alternativeName>
        <fullName evidence="10">Isopentenyl-diphosphate:tRNA isopentenyltransferase</fullName>
        <shortName evidence="10">IPP transferase</shortName>
        <shortName evidence="10">IPPT</shortName>
        <shortName evidence="10">IPTase</shortName>
    </alternativeName>
</protein>
<evidence type="ECO:0000256" key="9">
    <source>
        <dbReference type="ARBA" id="ARBA00049563"/>
    </source>
</evidence>
<comment type="caution">
    <text evidence="10">Lacks conserved residue(s) required for the propagation of feature annotation.</text>
</comment>
<evidence type="ECO:0000256" key="3">
    <source>
        <dbReference type="ARBA" id="ARBA00005842"/>
    </source>
</evidence>